<organism evidence="2 3">
    <name type="scientific">Panaeolus cyanescens</name>
    <dbReference type="NCBI Taxonomy" id="181874"/>
    <lineage>
        <taxon>Eukaryota</taxon>
        <taxon>Fungi</taxon>
        <taxon>Dikarya</taxon>
        <taxon>Basidiomycota</taxon>
        <taxon>Agaricomycotina</taxon>
        <taxon>Agaricomycetes</taxon>
        <taxon>Agaricomycetidae</taxon>
        <taxon>Agaricales</taxon>
        <taxon>Agaricineae</taxon>
        <taxon>Galeropsidaceae</taxon>
        <taxon>Panaeolus</taxon>
    </lineage>
</organism>
<feature type="compositionally biased region" description="Basic residues" evidence="1">
    <location>
        <begin position="1"/>
        <end position="12"/>
    </location>
</feature>
<feature type="region of interest" description="Disordered" evidence="1">
    <location>
        <begin position="330"/>
        <end position="349"/>
    </location>
</feature>
<proteinExistence type="predicted"/>
<reference evidence="2 3" key="1">
    <citation type="journal article" date="2018" name="Evol. Lett.">
        <title>Horizontal gene cluster transfer increased hallucinogenic mushroom diversity.</title>
        <authorList>
            <person name="Reynolds H.T."/>
            <person name="Vijayakumar V."/>
            <person name="Gluck-Thaler E."/>
            <person name="Korotkin H.B."/>
            <person name="Matheny P.B."/>
            <person name="Slot J.C."/>
        </authorList>
    </citation>
    <scope>NUCLEOTIDE SEQUENCE [LARGE SCALE GENOMIC DNA]</scope>
    <source>
        <strain evidence="2 3">2629</strain>
    </source>
</reference>
<dbReference type="Proteomes" id="UP000284842">
    <property type="component" value="Unassembled WGS sequence"/>
</dbReference>
<feature type="compositionally biased region" description="Polar residues" evidence="1">
    <location>
        <begin position="15"/>
        <end position="40"/>
    </location>
</feature>
<accession>A0A409W9W6</accession>
<feature type="compositionally biased region" description="Polar residues" evidence="1">
    <location>
        <begin position="228"/>
        <end position="254"/>
    </location>
</feature>
<dbReference type="EMBL" id="NHTK01005684">
    <property type="protein sequence ID" value="PPQ75307.1"/>
    <property type="molecule type" value="Genomic_DNA"/>
</dbReference>
<sequence>MSSRSSNKRSRRNSTPDATPTSGSAEQNRNVSQSSGNPVNLRSYRHRIVPLNMVPSQEMRNYNVPNMNGTPGQFRYPVPGPPAGMQQAPPQNVGPSYMIAAHVQGPPATQSMTGAWMPMAGNFNMPALHAGPSMPAGFRAPPMSVLPNQGPNIRAPMPNVYTMVPLGAVALNQGCPLHVGAMPPQNMRLLRSFAAARQSRILTGSVVGVSPVSNINPETAEEPPRPGATTTQGTSNANTHASNDTQPAPSRTATDTRYKRFSCTYCDESGLTDFQFIVHLQMEHGLDVEHATFLAYIVSGLRNLAMCEVGWNILQHILKYTWFKPFQRASDENKNRKDEDVESRPEGNA</sequence>
<evidence type="ECO:0000313" key="3">
    <source>
        <dbReference type="Proteomes" id="UP000284842"/>
    </source>
</evidence>
<gene>
    <name evidence="2" type="ORF">CVT24_007500</name>
</gene>
<feature type="region of interest" description="Disordered" evidence="1">
    <location>
        <begin position="1"/>
        <end position="43"/>
    </location>
</feature>
<evidence type="ECO:0000313" key="2">
    <source>
        <dbReference type="EMBL" id="PPQ75307.1"/>
    </source>
</evidence>
<protein>
    <submittedName>
        <fullName evidence="2">Uncharacterized protein</fullName>
    </submittedName>
</protein>
<keyword evidence="3" id="KW-1185">Reference proteome</keyword>
<dbReference type="InParanoid" id="A0A409W9W6"/>
<evidence type="ECO:0000256" key="1">
    <source>
        <dbReference type="SAM" id="MobiDB-lite"/>
    </source>
</evidence>
<comment type="caution">
    <text evidence="2">The sequence shown here is derived from an EMBL/GenBank/DDBJ whole genome shotgun (WGS) entry which is preliminary data.</text>
</comment>
<name>A0A409W9W6_9AGAR</name>
<feature type="region of interest" description="Disordered" evidence="1">
    <location>
        <begin position="211"/>
        <end position="254"/>
    </location>
</feature>
<dbReference type="AlphaFoldDB" id="A0A409W9W6"/>